<name>A0A4Y2BJL7_ARAVE</name>
<evidence type="ECO:0000256" key="1">
    <source>
        <dbReference type="SAM" id="MobiDB-lite"/>
    </source>
</evidence>
<evidence type="ECO:0000313" key="2">
    <source>
        <dbReference type="EMBL" id="GBL92461.1"/>
    </source>
</evidence>
<organism evidence="2 3">
    <name type="scientific">Araneus ventricosus</name>
    <name type="common">Orbweaver spider</name>
    <name type="synonym">Epeira ventricosa</name>
    <dbReference type="NCBI Taxonomy" id="182803"/>
    <lineage>
        <taxon>Eukaryota</taxon>
        <taxon>Metazoa</taxon>
        <taxon>Ecdysozoa</taxon>
        <taxon>Arthropoda</taxon>
        <taxon>Chelicerata</taxon>
        <taxon>Arachnida</taxon>
        <taxon>Araneae</taxon>
        <taxon>Araneomorphae</taxon>
        <taxon>Entelegynae</taxon>
        <taxon>Araneoidea</taxon>
        <taxon>Araneidae</taxon>
        <taxon>Araneus</taxon>
    </lineage>
</organism>
<sequence length="111" mass="12446">MTVAITTARGPSPSSPSPDHDPTPPERGTHYHWWRDSKLLPCPRGKRVPAYLSGSNSYPYIYDVPLGGGKALVMRFWSSFNVDCPVFLKHTFGTPKCPGFRKKANHDNNFK</sequence>
<dbReference type="EMBL" id="BGPR01000086">
    <property type="protein sequence ID" value="GBL92461.1"/>
    <property type="molecule type" value="Genomic_DNA"/>
</dbReference>
<protein>
    <submittedName>
        <fullName evidence="2">Uncharacterized protein</fullName>
    </submittedName>
</protein>
<dbReference type="Proteomes" id="UP000499080">
    <property type="component" value="Unassembled WGS sequence"/>
</dbReference>
<gene>
    <name evidence="2" type="ORF">AVEN_174736_1</name>
</gene>
<reference evidence="2 3" key="1">
    <citation type="journal article" date="2019" name="Sci. Rep.">
        <title>Orb-weaving spider Araneus ventricosus genome elucidates the spidroin gene catalogue.</title>
        <authorList>
            <person name="Kono N."/>
            <person name="Nakamura H."/>
            <person name="Ohtoshi R."/>
            <person name="Moran D.A.P."/>
            <person name="Shinohara A."/>
            <person name="Yoshida Y."/>
            <person name="Fujiwara M."/>
            <person name="Mori M."/>
            <person name="Tomita M."/>
            <person name="Arakawa K."/>
        </authorList>
    </citation>
    <scope>NUCLEOTIDE SEQUENCE [LARGE SCALE GENOMIC DNA]</scope>
</reference>
<comment type="caution">
    <text evidence="2">The sequence shown here is derived from an EMBL/GenBank/DDBJ whole genome shotgun (WGS) entry which is preliminary data.</text>
</comment>
<feature type="region of interest" description="Disordered" evidence="1">
    <location>
        <begin position="1"/>
        <end position="28"/>
    </location>
</feature>
<evidence type="ECO:0000313" key="3">
    <source>
        <dbReference type="Proteomes" id="UP000499080"/>
    </source>
</evidence>
<accession>A0A4Y2BJL7</accession>
<feature type="compositionally biased region" description="Basic and acidic residues" evidence="1">
    <location>
        <begin position="18"/>
        <end position="28"/>
    </location>
</feature>
<keyword evidence="3" id="KW-1185">Reference proteome</keyword>
<proteinExistence type="predicted"/>
<dbReference type="AlphaFoldDB" id="A0A4Y2BJL7"/>